<accession>A0A0R1MDY7</accession>
<organism evidence="2 3">
    <name type="scientific">Liquorilactobacillus capillatus DSM 19910</name>
    <dbReference type="NCBI Taxonomy" id="1423731"/>
    <lineage>
        <taxon>Bacteria</taxon>
        <taxon>Bacillati</taxon>
        <taxon>Bacillota</taxon>
        <taxon>Bacilli</taxon>
        <taxon>Lactobacillales</taxon>
        <taxon>Lactobacillaceae</taxon>
        <taxon>Liquorilactobacillus</taxon>
    </lineage>
</organism>
<protein>
    <recommendedName>
        <fullName evidence="4">Phage protein</fullName>
    </recommendedName>
</protein>
<sequence>MDLQIESSKIGRMMVQANVDSLRQQVEEERLKETEDSENESESTKTELEKMEDQLLELEKQQKELDKEKEIVESSFNFLKNVLGLTDEQVKSAHRNLADYTQLMEYVSYVVARIKGSSDKQIEALAKKEEIIQKEKDPKKD</sequence>
<evidence type="ECO:0008006" key="4">
    <source>
        <dbReference type="Google" id="ProtNLM"/>
    </source>
</evidence>
<dbReference type="InterPro" id="IPR009681">
    <property type="entry name" value="Phage_TAC_Siphoviridae"/>
</dbReference>
<evidence type="ECO:0000313" key="3">
    <source>
        <dbReference type="Proteomes" id="UP000051621"/>
    </source>
</evidence>
<dbReference type="Proteomes" id="UP000051621">
    <property type="component" value="Unassembled WGS sequence"/>
</dbReference>
<dbReference type="STRING" id="1423731.FC81_GL000691"/>
<evidence type="ECO:0000313" key="2">
    <source>
        <dbReference type="EMBL" id="KRL02523.1"/>
    </source>
</evidence>
<dbReference type="EMBL" id="AZEF01000012">
    <property type="protein sequence ID" value="KRL02523.1"/>
    <property type="molecule type" value="Genomic_DNA"/>
</dbReference>
<name>A0A0R1MDY7_9LACO</name>
<proteinExistence type="predicted"/>
<dbReference type="AlphaFoldDB" id="A0A0R1MDY7"/>
<gene>
    <name evidence="2" type="ORF">FC81_GL000691</name>
</gene>
<dbReference type="PATRIC" id="fig|1423731.3.peg.709"/>
<feature type="region of interest" description="Disordered" evidence="1">
    <location>
        <begin position="27"/>
        <end position="49"/>
    </location>
</feature>
<reference evidence="2 3" key="1">
    <citation type="journal article" date="2015" name="Genome Announc.">
        <title>Expanding the biotechnology potential of lactobacilli through comparative genomics of 213 strains and associated genera.</title>
        <authorList>
            <person name="Sun Z."/>
            <person name="Harris H.M."/>
            <person name="McCann A."/>
            <person name="Guo C."/>
            <person name="Argimon S."/>
            <person name="Zhang W."/>
            <person name="Yang X."/>
            <person name="Jeffery I.B."/>
            <person name="Cooney J.C."/>
            <person name="Kagawa T.F."/>
            <person name="Liu W."/>
            <person name="Song Y."/>
            <person name="Salvetti E."/>
            <person name="Wrobel A."/>
            <person name="Rasinkangas P."/>
            <person name="Parkhill J."/>
            <person name="Rea M.C."/>
            <person name="O'Sullivan O."/>
            <person name="Ritari J."/>
            <person name="Douillard F.P."/>
            <person name="Paul Ross R."/>
            <person name="Yang R."/>
            <person name="Briner A.E."/>
            <person name="Felis G.E."/>
            <person name="de Vos W.M."/>
            <person name="Barrangou R."/>
            <person name="Klaenhammer T.R."/>
            <person name="Caufield P.W."/>
            <person name="Cui Y."/>
            <person name="Zhang H."/>
            <person name="O'Toole P.W."/>
        </authorList>
    </citation>
    <scope>NUCLEOTIDE SEQUENCE [LARGE SCALE GENOMIC DNA]</scope>
    <source>
        <strain evidence="2 3">DSM 19910</strain>
    </source>
</reference>
<keyword evidence="3" id="KW-1185">Reference proteome</keyword>
<dbReference type="Pfam" id="PF06896">
    <property type="entry name" value="Phage_TAC_3"/>
    <property type="match status" value="1"/>
</dbReference>
<evidence type="ECO:0000256" key="1">
    <source>
        <dbReference type="SAM" id="MobiDB-lite"/>
    </source>
</evidence>
<comment type="caution">
    <text evidence="2">The sequence shown here is derived from an EMBL/GenBank/DDBJ whole genome shotgun (WGS) entry which is preliminary data.</text>
</comment>